<dbReference type="EMBL" id="UFTJ01000005">
    <property type="protein sequence ID" value="SUV53284.1"/>
    <property type="molecule type" value="Genomic_DNA"/>
</dbReference>
<dbReference type="InterPro" id="IPR036890">
    <property type="entry name" value="HATPase_C_sf"/>
</dbReference>
<protein>
    <recommendedName>
        <fullName evidence="2">histidine kinase</fullName>
        <ecNumber evidence="2">2.7.13.3</ecNumber>
    </recommendedName>
</protein>
<evidence type="ECO:0000313" key="11">
    <source>
        <dbReference type="EMBL" id="SUV53284.1"/>
    </source>
</evidence>
<dbReference type="SUPFAM" id="SSF55874">
    <property type="entry name" value="ATPase domain of HSP90 chaperone/DNA topoisomerase II/histidine kinase"/>
    <property type="match status" value="1"/>
</dbReference>
<evidence type="ECO:0000256" key="6">
    <source>
        <dbReference type="ARBA" id="ARBA00022777"/>
    </source>
</evidence>
<evidence type="ECO:0000256" key="2">
    <source>
        <dbReference type="ARBA" id="ARBA00012438"/>
    </source>
</evidence>
<keyword evidence="9" id="KW-0812">Transmembrane</keyword>
<keyword evidence="4 11" id="KW-0808">Transferase</keyword>
<dbReference type="Proteomes" id="UP000255515">
    <property type="component" value="Unassembled WGS sequence"/>
</dbReference>
<evidence type="ECO:0000256" key="8">
    <source>
        <dbReference type="ARBA" id="ARBA00023012"/>
    </source>
</evidence>
<dbReference type="Pfam" id="PF02518">
    <property type="entry name" value="HATPase_c"/>
    <property type="match status" value="1"/>
</dbReference>
<feature type="transmembrane region" description="Helical" evidence="9">
    <location>
        <begin position="145"/>
        <end position="165"/>
    </location>
</feature>
<evidence type="ECO:0000259" key="10">
    <source>
        <dbReference type="PROSITE" id="PS50109"/>
    </source>
</evidence>
<keyword evidence="8" id="KW-0902">Two-component regulatory system</keyword>
<dbReference type="InterPro" id="IPR003594">
    <property type="entry name" value="HATPase_dom"/>
</dbReference>
<keyword evidence="6 11" id="KW-0418">Kinase</keyword>
<evidence type="ECO:0000313" key="13">
    <source>
        <dbReference type="Proteomes" id="UP000255515"/>
    </source>
</evidence>
<accession>A0A380ZWB8</accession>
<reference evidence="11 13" key="1">
    <citation type="submission" date="2018-06" db="EMBL/GenBank/DDBJ databases">
        <authorList>
            <consortium name="Pathogen Informatics"/>
            <person name="Doyle S."/>
        </authorList>
    </citation>
    <scope>NUCLEOTIDE SEQUENCE [LARGE SCALE GENOMIC DNA]</scope>
    <source>
        <strain evidence="11 13">NCTC11661</strain>
    </source>
</reference>
<keyword evidence="5" id="KW-0547">Nucleotide-binding</keyword>
<gene>
    <name evidence="11" type="primary">kinE</name>
    <name evidence="11" type="ORF">NCTC11661_02433</name>
    <name evidence="12" type="ORF">NCTC12929_00117</name>
</gene>
<keyword evidence="7" id="KW-0067">ATP-binding</keyword>
<dbReference type="EC" id="2.7.13.3" evidence="2"/>
<dbReference type="GO" id="GO:0005524">
    <property type="term" value="F:ATP binding"/>
    <property type="evidence" value="ECO:0007669"/>
    <property type="project" value="UniProtKB-KW"/>
</dbReference>
<evidence type="ECO:0000256" key="5">
    <source>
        <dbReference type="ARBA" id="ARBA00022741"/>
    </source>
</evidence>
<comment type="catalytic activity">
    <reaction evidence="1">
        <text>ATP + protein L-histidine = ADP + protein N-phospho-L-histidine.</text>
        <dbReference type="EC" id="2.7.13.3"/>
    </reaction>
</comment>
<evidence type="ECO:0000256" key="9">
    <source>
        <dbReference type="SAM" id="Phobius"/>
    </source>
</evidence>
<evidence type="ECO:0000256" key="3">
    <source>
        <dbReference type="ARBA" id="ARBA00022553"/>
    </source>
</evidence>
<reference evidence="12 14" key="2">
    <citation type="submission" date="2018-11" db="EMBL/GenBank/DDBJ databases">
        <authorList>
            <consortium name="Pathogen Informatics"/>
        </authorList>
    </citation>
    <scope>NUCLEOTIDE SEQUENCE [LARGE SCALE GENOMIC DNA]</scope>
    <source>
        <strain evidence="12 14">NCTC12929</strain>
    </source>
</reference>
<evidence type="ECO:0000256" key="7">
    <source>
        <dbReference type="ARBA" id="ARBA00022840"/>
    </source>
</evidence>
<keyword evidence="3" id="KW-0597">Phosphoprotein</keyword>
<dbReference type="SMART" id="SM00387">
    <property type="entry name" value="HATPase_c"/>
    <property type="match status" value="1"/>
</dbReference>
<dbReference type="PANTHER" id="PTHR43065:SF46">
    <property type="entry name" value="C4-DICARBOXYLATE TRANSPORT SENSOR PROTEIN DCTB"/>
    <property type="match status" value="1"/>
</dbReference>
<name>A0A380ZWB8_9FLAO</name>
<dbReference type="InterPro" id="IPR004358">
    <property type="entry name" value="Sig_transdc_His_kin-like_C"/>
</dbReference>
<sequence length="383" mass="44162">MKNPFLSRLNQWIIFVIFTTIAVGGLMATMTLINYLRKEEIKRIDLFVKAIKFQQDVTEPDDATQALVLEIYKSNNTIPVIILDKDGVPMFHRNIPFDIENHQQSIIQYALKMGDNYPPIELKFPNGNNQFVYYDNSYLLNILQYSPYAVACFILLYLLFSFWFLRTIKKTDEGFLWAGLAKETAHQIGTPLSSMIGWVEILKTVKPQPIGVDELSKDVQRLETISQRFSKIGSTPELCDHDLQTTIEENFNYLKSRLSAKVVFQLYIAEGQYEILHNKILLSWVIENLVKNAVDAMKGEGHLIIKLYEKNKKIYIDFRDNGIGMSSSKTRSIFKPGYSTKKRGWGLGLSLAKRVIEDYHNGEIKVAYTEIGRGTTFRIIFRK</sequence>
<evidence type="ECO:0000256" key="4">
    <source>
        <dbReference type="ARBA" id="ARBA00022679"/>
    </source>
</evidence>
<evidence type="ECO:0000256" key="1">
    <source>
        <dbReference type="ARBA" id="ARBA00000085"/>
    </source>
</evidence>
<dbReference type="GO" id="GO:0000155">
    <property type="term" value="F:phosphorelay sensor kinase activity"/>
    <property type="evidence" value="ECO:0007669"/>
    <property type="project" value="InterPro"/>
</dbReference>
<dbReference type="PROSITE" id="PS50109">
    <property type="entry name" value="HIS_KIN"/>
    <property type="match status" value="1"/>
</dbReference>
<dbReference type="AlphaFoldDB" id="A0A380ZWB8"/>
<dbReference type="Proteomes" id="UP000270205">
    <property type="component" value="Unassembled WGS sequence"/>
</dbReference>
<dbReference type="EMBL" id="UYIV01000001">
    <property type="protein sequence ID" value="VDH02654.1"/>
    <property type="molecule type" value="Genomic_DNA"/>
</dbReference>
<dbReference type="RefSeq" id="WP_002663226.1">
    <property type="nucleotide sequence ID" value="NZ_UFTJ01000005.1"/>
</dbReference>
<dbReference type="CDD" id="cd00082">
    <property type="entry name" value="HisKA"/>
    <property type="match status" value="1"/>
</dbReference>
<feature type="domain" description="Histidine kinase" evidence="10">
    <location>
        <begin position="183"/>
        <end position="383"/>
    </location>
</feature>
<dbReference type="InterPro" id="IPR005467">
    <property type="entry name" value="His_kinase_dom"/>
</dbReference>
<evidence type="ECO:0000313" key="12">
    <source>
        <dbReference type="EMBL" id="VDH02654.1"/>
    </source>
</evidence>
<feature type="transmembrane region" description="Helical" evidence="9">
    <location>
        <begin position="12"/>
        <end position="36"/>
    </location>
</feature>
<dbReference type="PRINTS" id="PR00344">
    <property type="entry name" value="BCTRLSENSOR"/>
</dbReference>
<dbReference type="InterPro" id="IPR003661">
    <property type="entry name" value="HisK_dim/P_dom"/>
</dbReference>
<evidence type="ECO:0000313" key="14">
    <source>
        <dbReference type="Proteomes" id="UP000270205"/>
    </source>
</evidence>
<dbReference type="Gene3D" id="3.30.565.10">
    <property type="entry name" value="Histidine kinase-like ATPase, C-terminal domain"/>
    <property type="match status" value="1"/>
</dbReference>
<keyword evidence="9" id="KW-0472">Membrane</keyword>
<proteinExistence type="predicted"/>
<organism evidence="11 13">
    <name type="scientific">Bergeyella zoohelcum</name>
    <dbReference type="NCBI Taxonomy" id="1015"/>
    <lineage>
        <taxon>Bacteria</taxon>
        <taxon>Pseudomonadati</taxon>
        <taxon>Bacteroidota</taxon>
        <taxon>Flavobacteriia</taxon>
        <taxon>Flavobacteriales</taxon>
        <taxon>Weeksellaceae</taxon>
        <taxon>Bergeyella</taxon>
    </lineage>
</organism>
<dbReference type="PANTHER" id="PTHR43065">
    <property type="entry name" value="SENSOR HISTIDINE KINASE"/>
    <property type="match status" value="1"/>
</dbReference>
<keyword evidence="9" id="KW-1133">Transmembrane helix</keyword>